<name>A0A7J9CXD4_GOSGO</name>
<reference evidence="2 3" key="1">
    <citation type="journal article" date="2019" name="Genome Biol. Evol.">
        <title>Insights into the evolution of the New World diploid cottons (Gossypium, subgenus Houzingenia) based on genome sequencing.</title>
        <authorList>
            <person name="Grover C.E."/>
            <person name="Arick M.A. 2nd"/>
            <person name="Thrash A."/>
            <person name="Conover J.L."/>
            <person name="Sanders W.S."/>
            <person name="Peterson D.G."/>
            <person name="Frelichowski J.E."/>
            <person name="Scheffler J.A."/>
            <person name="Scheffler B.E."/>
            <person name="Wendel J.F."/>
        </authorList>
    </citation>
    <scope>NUCLEOTIDE SEQUENCE [LARGE SCALE GENOMIC DNA]</scope>
    <source>
        <strain evidence="2">5</strain>
        <tissue evidence="2">Leaf</tissue>
    </source>
</reference>
<accession>A0A7J9CXD4</accession>
<evidence type="ECO:0000256" key="1">
    <source>
        <dbReference type="SAM" id="MobiDB-lite"/>
    </source>
</evidence>
<sequence length="98" mass="10680">MEMSGDKTGAKYAPSSVTEPPPQPCSTKIPMNNRRCLCGSGRPRGNGDMVGVDGGDLHKQSQTHINVNKDDSIAKKQKRCNGLLEEFKLNLVLLLKLD</sequence>
<dbReference type="EMBL" id="JABEZY010007139">
    <property type="protein sequence ID" value="MBA0752915.1"/>
    <property type="molecule type" value="Genomic_DNA"/>
</dbReference>
<feature type="region of interest" description="Disordered" evidence="1">
    <location>
        <begin position="1"/>
        <end position="31"/>
    </location>
</feature>
<comment type="caution">
    <text evidence="2">The sequence shown here is derived from an EMBL/GenBank/DDBJ whole genome shotgun (WGS) entry which is preliminary data.</text>
</comment>
<gene>
    <name evidence="2" type="ORF">Gogos_021805</name>
</gene>
<evidence type="ECO:0000313" key="2">
    <source>
        <dbReference type="EMBL" id="MBA0752915.1"/>
    </source>
</evidence>
<dbReference type="AlphaFoldDB" id="A0A7J9CXD4"/>
<proteinExistence type="predicted"/>
<organism evidence="2 3">
    <name type="scientific">Gossypium gossypioides</name>
    <name type="common">Mexican cotton</name>
    <name type="synonym">Selera gossypioides</name>
    <dbReference type="NCBI Taxonomy" id="34282"/>
    <lineage>
        <taxon>Eukaryota</taxon>
        <taxon>Viridiplantae</taxon>
        <taxon>Streptophyta</taxon>
        <taxon>Embryophyta</taxon>
        <taxon>Tracheophyta</taxon>
        <taxon>Spermatophyta</taxon>
        <taxon>Magnoliopsida</taxon>
        <taxon>eudicotyledons</taxon>
        <taxon>Gunneridae</taxon>
        <taxon>Pentapetalae</taxon>
        <taxon>rosids</taxon>
        <taxon>malvids</taxon>
        <taxon>Malvales</taxon>
        <taxon>Malvaceae</taxon>
        <taxon>Malvoideae</taxon>
        <taxon>Gossypium</taxon>
    </lineage>
</organism>
<evidence type="ECO:0000313" key="3">
    <source>
        <dbReference type="Proteomes" id="UP000593579"/>
    </source>
</evidence>
<keyword evidence="3" id="KW-1185">Reference proteome</keyword>
<protein>
    <submittedName>
        <fullName evidence="2">Uncharacterized protein</fullName>
    </submittedName>
</protein>
<dbReference type="Proteomes" id="UP000593579">
    <property type="component" value="Unassembled WGS sequence"/>
</dbReference>